<dbReference type="Proteomes" id="UP000650524">
    <property type="component" value="Unassembled WGS sequence"/>
</dbReference>
<name>A0A8J6MZY4_9DELT</name>
<evidence type="ECO:0008006" key="4">
    <source>
        <dbReference type="Google" id="ProtNLM"/>
    </source>
</evidence>
<proteinExistence type="predicted"/>
<reference evidence="2 3" key="1">
    <citation type="submission" date="2020-08" db="EMBL/GenBank/DDBJ databases">
        <title>Bridging the membrane lipid divide: bacteria of the FCB group superphylum have the potential to synthesize archaeal ether lipids.</title>
        <authorList>
            <person name="Villanueva L."/>
            <person name="Von Meijenfeldt F.A.B."/>
            <person name="Westbye A.B."/>
            <person name="Yadav S."/>
            <person name="Hopmans E.C."/>
            <person name="Dutilh B.E."/>
            <person name="Sinninghe Damste J.S."/>
        </authorList>
    </citation>
    <scope>NUCLEOTIDE SEQUENCE [LARGE SCALE GENOMIC DNA]</scope>
    <source>
        <strain evidence="2">NIOZ-UU27</strain>
    </source>
</reference>
<protein>
    <recommendedName>
        <fullName evidence="4">General secretion pathway protein GspM</fullName>
    </recommendedName>
</protein>
<evidence type="ECO:0000256" key="1">
    <source>
        <dbReference type="SAM" id="Phobius"/>
    </source>
</evidence>
<evidence type="ECO:0000313" key="2">
    <source>
        <dbReference type="EMBL" id="MBC8177521.1"/>
    </source>
</evidence>
<evidence type="ECO:0000313" key="3">
    <source>
        <dbReference type="Proteomes" id="UP000650524"/>
    </source>
</evidence>
<keyword evidence="1" id="KW-1133">Transmembrane helix</keyword>
<feature type="transmembrane region" description="Helical" evidence="1">
    <location>
        <begin position="9"/>
        <end position="32"/>
    </location>
</feature>
<keyword evidence="1" id="KW-0472">Membrane</keyword>
<comment type="caution">
    <text evidence="2">The sequence shown here is derived from an EMBL/GenBank/DDBJ whole genome shotgun (WGS) entry which is preliminary data.</text>
</comment>
<sequence length="172" mass="19893">MKLGRREKILVSLAACFIAVFVLFQFIIFPFFDKREVIRRGIDAKRAGLKEIVRLRSEYESYKRGADGIQRYLKGRIKSFTLFSFLEQTAGKARVKNHIKYMKPSASRTNGRFKESMVEMKLDKINLKQLVDYLYLIESPENVVSIKRISIKDNKGAAGYLDAVMQVITIEN</sequence>
<organism evidence="2 3">
    <name type="scientific">Candidatus Desulfacyla euxinica</name>
    <dbReference type="NCBI Taxonomy" id="2841693"/>
    <lineage>
        <taxon>Bacteria</taxon>
        <taxon>Deltaproteobacteria</taxon>
        <taxon>Candidatus Desulfacyla</taxon>
    </lineage>
</organism>
<dbReference type="EMBL" id="JACNJD010000214">
    <property type="protein sequence ID" value="MBC8177521.1"/>
    <property type="molecule type" value="Genomic_DNA"/>
</dbReference>
<accession>A0A8J6MZY4</accession>
<keyword evidence="1" id="KW-0812">Transmembrane</keyword>
<gene>
    <name evidence="2" type="ORF">H8E19_08955</name>
</gene>
<dbReference type="AlphaFoldDB" id="A0A8J6MZY4"/>